<feature type="non-terminal residue" evidence="1">
    <location>
        <position position="76"/>
    </location>
</feature>
<name>A0AA36G5B6_9BILA</name>
<protein>
    <submittedName>
        <fullName evidence="1">Uncharacterized protein</fullName>
    </submittedName>
</protein>
<comment type="caution">
    <text evidence="1">The sequence shown here is derived from an EMBL/GenBank/DDBJ whole genome shotgun (WGS) entry which is preliminary data.</text>
</comment>
<proteinExistence type="predicted"/>
<accession>A0AA36G5B6</accession>
<evidence type="ECO:0000313" key="2">
    <source>
        <dbReference type="Proteomes" id="UP001177023"/>
    </source>
</evidence>
<dbReference type="EMBL" id="CATQJA010002654">
    <property type="protein sequence ID" value="CAJ0578748.1"/>
    <property type="molecule type" value="Genomic_DNA"/>
</dbReference>
<organism evidence="1 2">
    <name type="scientific">Mesorhabditis spiculigera</name>
    <dbReference type="NCBI Taxonomy" id="96644"/>
    <lineage>
        <taxon>Eukaryota</taxon>
        <taxon>Metazoa</taxon>
        <taxon>Ecdysozoa</taxon>
        <taxon>Nematoda</taxon>
        <taxon>Chromadorea</taxon>
        <taxon>Rhabditida</taxon>
        <taxon>Rhabditina</taxon>
        <taxon>Rhabditomorpha</taxon>
        <taxon>Rhabditoidea</taxon>
        <taxon>Rhabditidae</taxon>
        <taxon>Mesorhabditinae</taxon>
        <taxon>Mesorhabditis</taxon>
    </lineage>
</organism>
<evidence type="ECO:0000313" key="1">
    <source>
        <dbReference type="EMBL" id="CAJ0578748.1"/>
    </source>
</evidence>
<dbReference type="AlphaFoldDB" id="A0AA36G5B6"/>
<dbReference type="Proteomes" id="UP001177023">
    <property type="component" value="Unassembled WGS sequence"/>
</dbReference>
<sequence length="76" mass="8818">MQYSFKDKEMEPGANFWMMSKHEHEFELRFPCKPKLQYPSGIHRIGRDPGIAPMQGDKNLADEQEQQGCACDKNCL</sequence>
<gene>
    <name evidence="1" type="ORF">MSPICULIGERA_LOCUS16989</name>
</gene>
<keyword evidence="2" id="KW-1185">Reference proteome</keyword>
<reference evidence="1" key="1">
    <citation type="submission" date="2023-06" db="EMBL/GenBank/DDBJ databases">
        <authorList>
            <person name="Delattre M."/>
        </authorList>
    </citation>
    <scope>NUCLEOTIDE SEQUENCE</scope>
    <source>
        <strain evidence="1">AF72</strain>
    </source>
</reference>